<keyword evidence="1" id="KW-0472">Membrane</keyword>
<protein>
    <recommendedName>
        <fullName evidence="4">Transmembrane protein</fullName>
    </recommendedName>
</protein>
<proteinExistence type="predicted"/>
<reference evidence="2 3" key="1">
    <citation type="submission" date="2023-07" db="EMBL/GenBank/DDBJ databases">
        <title>Sorghum-associated microbial communities from plants grown in Nebraska, USA.</title>
        <authorList>
            <person name="Schachtman D."/>
        </authorList>
    </citation>
    <scope>NUCLEOTIDE SEQUENCE [LARGE SCALE GENOMIC DNA]</scope>
    <source>
        <strain evidence="2 3">BE107</strain>
    </source>
</reference>
<feature type="transmembrane region" description="Helical" evidence="1">
    <location>
        <begin position="210"/>
        <end position="237"/>
    </location>
</feature>
<feature type="transmembrane region" description="Helical" evidence="1">
    <location>
        <begin position="99"/>
        <end position="125"/>
    </location>
</feature>
<evidence type="ECO:0000313" key="3">
    <source>
        <dbReference type="Proteomes" id="UP001254759"/>
    </source>
</evidence>
<sequence>MSIINKVPAGAGAEWLLGAFALIRKAPLALGLLGVIWGMLSMLAVQTMALNVTFGLLMQLALALLGPLLFAGMLWAVREVDEGRAAAPSHLFHAVRSEYAASLLATLLPQLIAALVLGILLVAMIGPSDLQKLADVVAKLQETAQAGGQPDPELMRGLPVGRLFLWLLMLFAAVIAMSLVTFVAVPDIVFGGNGGFAAMRNSFRACVQNLPAMLVFYVLLFIALFALSIGIQLLAMVVQLVAGPTVGMWVANLLLMAVLMPLMAGAVFYAWRQMLGSSETVDAAAMSTHLEA</sequence>
<evidence type="ECO:0008006" key="4">
    <source>
        <dbReference type="Google" id="ProtNLM"/>
    </source>
</evidence>
<comment type="caution">
    <text evidence="2">The sequence shown here is derived from an EMBL/GenBank/DDBJ whole genome shotgun (WGS) entry which is preliminary data.</text>
</comment>
<dbReference type="RefSeq" id="WP_310093083.1">
    <property type="nucleotide sequence ID" value="NZ_JAVDTT010000002.1"/>
</dbReference>
<evidence type="ECO:0000256" key="1">
    <source>
        <dbReference type="SAM" id="Phobius"/>
    </source>
</evidence>
<organism evidence="2 3">
    <name type="scientific">Pseudoxanthomonas sacheonensis</name>
    <dbReference type="NCBI Taxonomy" id="443615"/>
    <lineage>
        <taxon>Bacteria</taxon>
        <taxon>Pseudomonadati</taxon>
        <taxon>Pseudomonadota</taxon>
        <taxon>Gammaproteobacteria</taxon>
        <taxon>Lysobacterales</taxon>
        <taxon>Lysobacteraceae</taxon>
        <taxon>Pseudoxanthomonas</taxon>
    </lineage>
</organism>
<name>A0ABU1RSY3_9GAMM</name>
<feature type="transmembrane region" description="Helical" evidence="1">
    <location>
        <begin position="163"/>
        <end position="189"/>
    </location>
</feature>
<feature type="transmembrane region" description="Helical" evidence="1">
    <location>
        <begin position="249"/>
        <end position="271"/>
    </location>
</feature>
<feature type="transmembrane region" description="Helical" evidence="1">
    <location>
        <begin position="56"/>
        <end position="78"/>
    </location>
</feature>
<dbReference type="Proteomes" id="UP001254759">
    <property type="component" value="Unassembled WGS sequence"/>
</dbReference>
<keyword evidence="1" id="KW-1133">Transmembrane helix</keyword>
<dbReference type="EMBL" id="JAVDTT010000002">
    <property type="protein sequence ID" value="MDR6841886.1"/>
    <property type="molecule type" value="Genomic_DNA"/>
</dbReference>
<evidence type="ECO:0000313" key="2">
    <source>
        <dbReference type="EMBL" id="MDR6841886.1"/>
    </source>
</evidence>
<feature type="transmembrane region" description="Helical" evidence="1">
    <location>
        <begin position="28"/>
        <end position="50"/>
    </location>
</feature>
<keyword evidence="1" id="KW-0812">Transmembrane</keyword>
<keyword evidence="3" id="KW-1185">Reference proteome</keyword>
<gene>
    <name evidence="2" type="ORF">J2W94_002171</name>
</gene>
<accession>A0ABU1RSY3</accession>
<dbReference type="NCBIfam" id="NF041043">
    <property type="entry name" value="BPSS1780_fam"/>
    <property type="match status" value="1"/>
</dbReference>
<dbReference type="InterPro" id="IPR047798">
    <property type="entry name" value="BPSS1780-like"/>
</dbReference>